<name>A0A1D1UJS1_RAMVA</name>
<dbReference type="AlphaFoldDB" id="A0A1D1UJS1"/>
<evidence type="ECO:0000256" key="1">
    <source>
        <dbReference type="SAM" id="SignalP"/>
    </source>
</evidence>
<keyword evidence="1" id="KW-0732">Signal</keyword>
<proteinExistence type="predicted"/>
<dbReference type="Proteomes" id="UP000186922">
    <property type="component" value="Unassembled WGS sequence"/>
</dbReference>
<feature type="chain" id="PRO_5008897302" evidence="1">
    <location>
        <begin position="29"/>
        <end position="285"/>
    </location>
</feature>
<gene>
    <name evidence="2" type="primary">RvY_02449-1</name>
    <name evidence="2" type="synonym">RvY_02449.1</name>
    <name evidence="2" type="ORF">RvY_02449</name>
</gene>
<sequence length="285" mass="30874">MTYSMMAIRGGILLCLLCLLATAERALSQGNSRARVVAVVNPPGGINPNGLSNVYNKTLVWSNFFDAYPKLWSDITTALSQGSTQDSNQAAQQVQTIFQGGFIPPTTQPSSDTPGFQDYQQAAKKALIYIGLPGSAGIVTSTSDRLTYAIDKPFPIFLVEDQSLVGSQPDNPAWLHGPHVCLSRSTAFVNHPQTVMNVTYCTTARDDMRMAVNCWLPELNDLGAAISGTRYTTVYRCCDGFSLPAQPTSFPPPDFLNSKAGKLPNINSLLKFLDAPTDPDTRVCQ</sequence>
<comment type="caution">
    <text evidence="2">The sequence shown here is derived from an EMBL/GenBank/DDBJ whole genome shotgun (WGS) entry which is preliminary data.</text>
</comment>
<dbReference type="EMBL" id="BDGG01000001">
    <property type="protein sequence ID" value="GAU89959.1"/>
    <property type="molecule type" value="Genomic_DNA"/>
</dbReference>
<dbReference type="OrthoDB" id="10063570at2759"/>
<evidence type="ECO:0000313" key="3">
    <source>
        <dbReference type="Proteomes" id="UP000186922"/>
    </source>
</evidence>
<protein>
    <submittedName>
        <fullName evidence="2">Uncharacterized protein</fullName>
    </submittedName>
</protein>
<accession>A0A1D1UJS1</accession>
<reference evidence="2 3" key="1">
    <citation type="journal article" date="2016" name="Nat. Commun.">
        <title>Extremotolerant tardigrade genome and improved radiotolerance of human cultured cells by tardigrade-unique protein.</title>
        <authorList>
            <person name="Hashimoto T."/>
            <person name="Horikawa D.D."/>
            <person name="Saito Y."/>
            <person name="Kuwahara H."/>
            <person name="Kozuka-Hata H."/>
            <person name="Shin-I T."/>
            <person name="Minakuchi Y."/>
            <person name="Ohishi K."/>
            <person name="Motoyama A."/>
            <person name="Aizu T."/>
            <person name="Enomoto A."/>
            <person name="Kondo K."/>
            <person name="Tanaka S."/>
            <person name="Hara Y."/>
            <person name="Koshikawa S."/>
            <person name="Sagara H."/>
            <person name="Miura T."/>
            <person name="Yokobori S."/>
            <person name="Miyagawa K."/>
            <person name="Suzuki Y."/>
            <person name="Kubo T."/>
            <person name="Oyama M."/>
            <person name="Kohara Y."/>
            <person name="Fujiyama A."/>
            <person name="Arakawa K."/>
            <person name="Katayama T."/>
            <person name="Toyoda A."/>
            <person name="Kunieda T."/>
        </authorList>
    </citation>
    <scope>NUCLEOTIDE SEQUENCE [LARGE SCALE GENOMIC DNA]</scope>
    <source>
        <strain evidence="2 3">YOKOZUNA-1</strain>
    </source>
</reference>
<feature type="signal peptide" evidence="1">
    <location>
        <begin position="1"/>
        <end position="28"/>
    </location>
</feature>
<keyword evidence="3" id="KW-1185">Reference proteome</keyword>
<evidence type="ECO:0000313" key="2">
    <source>
        <dbReference type="EMBL" id="GAU89959.1"/>
    </source>
</evidence>
<organism evidence="2 3">
    <name type="scientific">Ramazzottius varieornatus</name>
    <name type="common">Water bear</name>
    <name type="synonym">Tardigrade</name>
    <dbReference type="NCBI Taxonomy" id="947166"/>
    <lineage>
        <taxon>Eukaryota</taxon>
        <taxon>Metazoa</taxon>
        <taxon>Ecdysozoa</taxon>
        <taxon>Tardigrada</taxon>
        <taxon>Eutardigrada</taxon>
        <taxon>Parachela</taxon>
        <taxon>Hypsibioidea</taxon>
        <taxon>Ramazzottiidae</taxon>
        <taxon>Ramazzottius</taxon>
    </lineage>
</organism>